<protein>
    <submittedName>
        <fullName evidence="2">Uncharacterized protein</fullName>
    </submittedName>
</protein>
<dbReference type="STRING" id="1448316.A0A395H047"/>
<evidence type="ECO:0000313" key="3">
    <source>
        <dbReference type="Proteomes" id="UP000249402"/>
    </source>
</evidence>
<reference evidence="2 3" key="1">
    <citation type="submission" date="2018-02" db="EMBL/GenBank/DDBJ databases">
        <title>The genomes of Aspergillus section Nigri reveals drivers in fungal speciation.</title>
        <authorList>
            <consortium name="DOE Joint Genome Institute"/>
            <person name="Vesth T.C."/>
            <person name="Nybo J."/>
            <person name="Theobald S."/>
            <person name="Brandl J."/>
            <person name="Frisvad J.C."/>
            <person name="Nielsen K.F."/>
            <person name="Lyhne E.K."/>
            <person name="Kogle M.E."/>
            <person name="Kuo A."/>
            <person name="Riley R."/>
            <person name="Clum A."/>
            <person name="Nolan M."/>
            <person name="Lipzen A."/>
            <person name="Salamov A."/>
            <person name="Henrissat B."/>
            <person name="Wiebenga A."/>
            <person name="De vries R.P."/>
            <person name="Grigoriev I.V."/>
            <person name="Mortensen U.H."/>
            <person name="Andersen M.R."/>
            <person name="Baker S.E."/>
        </authorList>
    </citation>
    <scope>NUCLEOTIDE SEQUENCE [LARGE SCALE GENOMIC DNA]</scope>
    <source>
        <strain evidence="2 3">CBS 121593</strain>
    </source>
</reference>
<name>A0A395H047_9EURO</name>
<keyword evidence="1" id="KW-0732">Signal</keyword>
<gene>
    <name evidence="2" type="ORF">BO80DRAFT_424787</name>
</gene>
<organism evidence="2 3">
    <name type="scientific">Aspergillus ibericus CBS 121593</name>
    <dbReference type="NCBI Taxonomy" id="1448316"/>
    <lineage>
        <taxon>Eukaryota</taxon>
        <taxon>Fungi</taxon>
        <taxon>Dikarya</taxon>
        <taxon>Ascomycota</taxon>
        <taxon>Pezizomycotina</taxon>
        <taxon>Eurotiomycetes</taxon>
        <taxon>Eurotiomycetidae</taxon>
        <taxon>Eurotiales</taxon>
        <taxon>Aspergillaceae</taxon>
        <taxon>Aspergillus</taxon>
        <taxon>Aspergillus subgen. Circumdati</taxon>
    </lineage>
</organism>
<dbReference type="AlphaFoldDB" id="A0A395H047"/>
<dbReference type="OrthoDB" id="4691160at2759"/>
<dbReference type="GeneID" id="37224236"/>
<proteinExistence type="predicted"/>
<evidence type="ECO:0000313" key="2">
    <source>
        <dbReference type="EMBL" id="RAL01212.1"/>
    </source>
</evidence>
<feature type="signal peptide" evidence="1">
    <location>
        <begin position="1"/>
        <end position="19"/>
    </location>
</feature>
<accession>A0A395H047</accession>
<feature type="chain" id="PRO_5017456561" evidence="1">
    <location>
        <begin position="20"/>
        <end position="114"/>
    </location>
</feature>
<evidence type="ECO:0000256" key="1">
    <source>
        <dbReference type="SAM" id="SignalP"/>
    </source>
</evidence>
<keyword evidence="3" id="KW-1185">Reference proteome</keyword>
<dbReference type="EMBL" id="KZ824436">
    <property type="protein sequence ID" value="RAL01212.1"/>
    <property type="molecule type" value="Genomic_DNA"/>
</dbReference>
<dbReference type="VEuPathDB" id="FungiDB:BO80DRAFT_424787"/>
<dbReference type="Proteomes" id="UP000249402">
    <property type="component" value="Unassembled WGS sequence"/>
</dbReference>
<sequence>MQFTVLLSSLLALVLSAWALPTGDIRVIQLRVWGEAGCSEENLGELGLYQSTLNQCAAFHGNYTIESVSSEFVNAGYAAQLFSDRACQEDPVEITTTGCTNADTVFGSYKLVQV</sequence>
<dbReference type="RefSeq" id="XP_025575539.1">
    <property type="nucleotide sequence ID" value="XM_025719371.1"/>
</dbReference>